<dbReference type="InterPro" id="IPR050072">
    <property type="entry name" value="Peptidase_M20A"/>
</dbReference>
<dbReference type="OrthoDB" id="9792335at2"/>
<organism evidence="2 3">
    <name type="scientific">Maledivibacter halophilus</name>
    <dbReference type="NCBI Taxonomy" id="36842"/>
    <lineage>
        <taxon>Bacteria</taxon>
        <taxon>Bacillati</taxon>
        <taxon>Bacillota</taxon>
        <taxon>Clostridia</taxon>
        <taxon>Peptostreptococcales</taxon>
        <taxon>Caminicellaceae</taxon>
        <taxon>Maledivibacter</taxon>
    </lineage>
</organism>
<dbReference type="RefSeq" id="WP_079488649.1">
    <property type="nucleotide sequence ID" value="NZ_FUZT01000001.1"/>
</dbReference>
<dbReference type="Pfam" id="PF01546">
    <property type="entry name" value="Peptidase_M20"/>
    <property type="match status" value="1"/>
</dbReference>
<dbReference type="InterPro" id="IPR002933">
    <property type="entry name" value="Peptidase_M20"/>
</dbReference>
<proteinExistence type="predicted"/>
<sequence length="422" mass="48264">MAKEIWNKDVESEIVDILKNLIKIKTINSHNNEIEAVNYIKKILDKEGIESTVIQSDKGRGNIIAKLKGGNKTPIIFLSHLDVVDVETDKWTFDPFEGTIHNEIMYGRGTLDTKHLTAMGLMIMLLLKRNNIYLNRDIIFAATADEENGSKYGMKYLMDNYPNLLPKGYVVNEGGGFVMEVDGKQFRTCACGEKGVCEVKIRIESNDEEDIYNTQNHTIIKLSKIIKRVTSYESELVMCEVSNKFKEAANSYISKDKTLKNLWEYMTHNTMTVNKFNIEKKLEDLTKPIEVVINFRFLPILTKQNVIAIIEEILEGLDVTWEIANFIDGYESNIHNDFIGLLESKSNKFSEKTSMLPMIALGNTDGRFIRHNVYGYSPLLNDIPFSQVLKKVHSHDECITVNSLIYGTRVLFESVMEMLENN</sequence>
<dbReference type="PANTHER" id="PTHR43808:SF8">
    <property type="entry name" value="PEPTIDASE M20 DIMERISATION DOMAIN-CONTAINING PROTEIN"/>
    <property type="match status" value="1"/>
</dbReference>
<evidence type="ECO:0000313" key="3">
    <source>
        <dbReference type="Proteomes" id="UP000190285"/>
    </source>
</evidence>
<dbReference type="AlphaFoldDB" id="A0A1T5IBU2"/>
<dbReference type="EMBL" id="FUZT01000001">
    <property type="protein sequence ID" value="SKC36664.1"/>
    <property type="molecule type" value="Genomic_DNA"/>
</dbReference>
<evidence type="ECO:0000256" key="1">
    <source>
        <dbReference type="ARBA" id="ARBA00022833"/>
    </source>
</evidence>
<keyword evidence="1" id="KW-0862">Zinc</keyword>
<dbReference type="GO" id="GO:0016787">
    <property type="term" value="F:hydrolase activity"/>
    <property type="evidence" value="ECO:0007669"/>
    <property type="project" value="InterPro"/>
</dbReference>
<dbReference type="Gene3D" id="1.10.150.900">
    <property type="match status" value="1"/>
</dbReference>
<gene>
    <name evidence="2" type="ORF">SAMN02194393_00179</name>
</gene>
<name>A0A1T5IBU2_9FIRM</name>
<dbReference type="PANTHER" id="PTHR43808">
    <property type="entry name" value="ACETYLORNITHINE DEACETYLASE"/>
    <property type="match status" value="1"/>
</dbReference>
<evidence type="ECO:0000313" key="2">
    <source>
        <dbReference type="EMBL" id="SKC36664.1"/>
    </source>
</evidence>
<dbReference type="Gene3D" id="3.40.630.10">
    <property type="entry name" value="Zn peptidases"/>
    <property type="match status" value="1"/>
</dbReference>
<dbReference type="SUPFAM" id="SSF53187">
    <property type="entry name" value="Zn-dependent exopeptidases"/>
    <property type="match status" value="1"/>
</dbReference>
<keyword evidence="3" id="KW-1185">Reference proteome</keyword>
<dbReference type="STRING" id="36842.SAMN02194393_00179"/>
<dbReference type="Proteomes" id="UP000190285">
    <property type="component" value="Unassembled WGS sequence"/>
</dbReference>
<reference evidence="3" key="1">
    <citation type="submission" date="2017-02" db="EMBL/GenBank/DDBJ databases">
        <authorList>
            <person name="Varghese N."/>
            <person name="Submissions S."/>
        </authorList>
    </citation>
    <scope>NUCLEOTIDE SEQUENCE [LARGE SCALE GENOMIC DNA]</scope>
    <source>
        <strain evidence="3">M1</strain>
    </source>
</reference>
<protein>
    <submittedName>
        <fullName evidence="2">Acetylornithine deacetylase/Succinyl-diaminopimelate desuccinylase</fullName>
    </submittedName>
</protein>
<accession>A0A1T5IBU2</accession>